<dbReference type="NCBIfam" id="TIGR04025">
    <property type="entry name" value="PPOX_FMN_DR2398"/>
    <property type="match status" value="1"/>
</dbReference>
<dbReference type="EMBL" id="BLIV01000001">
    <property type="protein sequence ID" value="GFE48843.1"/>
    <property type="molecule type" value="Genomic_DNA"/>
</dbReference>
<dbReference type="InterPro" id="IPR012349">
    <property type="entry name" value="Split_barrel_FMN-bd"/>
</dbReference>
<comment type="caution">
    <text evidence="2">The sequence shown here is derived from an EMBL/GenBank/DDBJ whole genome shotgun (WGS) entry which is preliminary data.</text>
</comment>
<accession>A0A640VKK8</accession>
<dbReference type="Proteomes" id="UP000436522">
    <property type="component" value="Unassembled WGS sequence"/>
</dbReference>
<gene>
    <name evidence="2" type="ORF">So717_05960</name>
</gene>
<evidence type="ECO:0000313" key="2">
    <source>
        <dbReference type="EMBL" id="GFE48843.1"/>
    </source>
</evidence>
<sequence length="205" mass="22320">MADKMAAIESIEALEALYGRPGAASLRKVARQLTPLYRKWIMASRFCILSTVGPEGTDASPRGEDGPVVLELDPRTLALPDWRGNNRLDSLRNIVTDGRVSLMFMVPGNNNVVRLNGRASLTADPDMRQRFAKGARQPATVILIEIAEIYTQCARAMMRADLWAGVDARTEVPTVGEILAEVSDGDEGGATYDAAWGARAAKTMW</sequence>
<dbReference type="Pfam" id="PF01243">
    <property type="entry name" value="PNPOx_N"/>
    <property type="match status" value="1"/>
</dbReference>
<evidence type="ECO:0000259" key="1">
    <source>
        <dbReference type="Pfam" id="PF01243"/>
    </source>
</evidence>
<dbReference type="InterPro" id="IPR024029">
    <property type="entry name" value="Pyridox_Oxase_FMN-dep"/>
</dbReference>
<dbReference type="InterPro" id="IPR011576">
    <property type="entry name" value="Pyridox_Oxase_N"/>
</dbReference>
<dbReference type="PANTHER" id="PTHR42815">
    <property type="entry name" value="FAD-BINDING, PUTATIVE (AFU_ORTHOLOGUE AFUA_6G07600)-RELATED"/>
    <property type="match status" value="1"/>
</dbReference>
<protein>
    <submittedName>
        <fullName evidence="2">Pyridoxamine 5'-phosphate oxidase</fullName>
    </submittedName>
</protein>
<evidence type="ECO:0000313" key="3">
    <source>
        <dbReference type="Proteomes" id="UP000436522"/>
    </source>
</evidence>
<dbReference type="Gene3D" id="2.30.110.10">
    <property type="entry name" value="Electron Transport, Fmn-binding Protein, Chain A"/>
    <property type="match status" value="1"/>
</dbReference>
<dbReference type="AlphaFoldDB" id="A0A640VKK8"/>
<keyword evidence="3" id="KW-1185">Reference proteome</keyword>
<dbReference type="SUPFAM" id="SSF50475">
    <property type="entry name" value="FMN-binding split barrel"/>
    <property type="match status" value="1"/>
</dbReference>
<dbReference type="PANTHER" id="PTHR42815:SF2">
    <property type="entry name" value="FAD-BINDING, PUTATIVE (AFU_ORTHOLOGUE AFUA_6G07600)-RELATED"/>
    <property type="match status" value="1"/>
</dbReference>
<proteinExistence type="predicted"/>
<feature type="domain" description="Pyridoxamine 5'-phosphate oxidase N-terminal" evidence="1">
    <location>
        <begin position="34"/>
        <end position="153"/>
    </location>
</feature>
<name>A0A640VKK8_9RHOB</name>
<organism evidence="2 3">
    <name type="scientific">Roseobacter cerasinus</name>
    <dbReference type="NCBI Taxonomy" id="2602289"/>
    <lineage>
        <taxon>Bacteria</taxon>
        <taxon>Pseudomonadati</taxon>
        <taxon>Pseudomonadota</taxon>
        <taxon>Alphaproteobacteria</taxon>
        <taxon>Rhodobacterales</taxon>
        <taxon>Roseobacteraceae</taxon>
        <taxon>Roseobacter</taxon>
    </lineage>
</organism>
<reference evidence="2 3" key="1">
    <citation type="submission" date="2019-12" db="EMBL/GenBank/DDBJ databases">
        <title>Roseobacter cerasinus sp. nov., isolated from seawater around aquaculture.</title>
        <authorList>
            <person name="Muramatsu S."/>
            <person name="Takabe Y."/>
            <person name="Mori K."/>
            <person name="Takaichi S."/>
            <person name="Hanada S."/>
        </authorList>
    </citation>
    <scope>NUCLEOTIDE SEQUENCE [LARGE SCALE GENOMIC DNA]</scope>
    <source>
        <strain evidence="2 3">AI77</strain>
    </source>
</reference>